<evidence type="ECO:0000256" key="3">
    <source>
        <dbReference type="ARBA" id="ARBA00023012"/>
    </source>
</evidence>
<dbReference type="AlphaFoldDB" id="A0A1I4HGK2"/>
<sequence length="231" mass="26915">MKTILIVDDEQQMRTMLTLYLRNDFNLIEAKNGNEAIHLLKQNEIDLVLLDIMMPDLDGIEACKQMKTIKPDVPIILLTALNETSQKVEGLTIGADDYVVKPFEPKELLARIQVQLRHFHKEREQTKNIQFNELKIDPLSHTVTVHGKEVKYSPKEFDLLYLMASHPNRVYTREQLLDLIWGLDDIVDIRTVDSHVRYVRDKLKKASVSHQPIVTVWGVGYKFDWEDNHET</sequence>
<organism evidence="11 12">
    <name type="scientific">Gracilibacillus orientalis</name>
    <dbReference type="NCBI Taxonomy" id="334253"/>
    <lineage>
        <taxon>Bacteria</taxon>
        <taxon>Bacillati</taxon>
        <taxon>Bacillota</taxon>
        <taxon>Bacilli</taxon>
        <taxon>Bacillales</taxon>
        <taxon>Bacillaceae</taxon>
        <taxon>Gracilibacillus</taxon>
    </lineage>
</organism>
<evidence type="ECO:0000256" key="5">
    <source>
        <dbReference type="ARBA" id="ARBA00023125"/>
    </source>
</evidence>
<dbReference type="Gene3D" id="6.10.250.690">
    <property type="match status" value="1"/>
</dbReference>
<keyword evidence="5 8" id="KW-0238">DNA-binding</keyword>
<feature type="domain" description="OmpR/PhoB-type" evidence="10">
    <location>
        <begin position="126"/>
        <end position="225"/>
    </location>
</feature>
<evidence type="ECO:0000256" key="4">
    <source>
        <dbReference type="ARBA" id="ARBA00023015"/>
    </source>
</evidence>
<evidence type="ECO:0000256" key="7">
    <source>
        <dbReference type="PROSITE-ProRule" id="PRU00169"/>
    </source>
</evidence>
<dbReference type="RefSeq" id="WP_091480466.1">
    <property type="nucleotide sequence ID" value="NZ_FOTR01000001.1"/>
</dbReference>
<dbReference type="SMART" id="SM00448">
    <property type="entry name" value="REC"/>
    <property type="match status" value="1"/>
</dbReference>
<dbReference type="GO" id="GO:0032993">
    <property type="term" value="C:protein-DNA complex"/>
    <property type="evidence" value="ECO:0007669"/>
    <property type="project" value="TreeGrafter"/>
</dbReference>
<dbReference type="Pfam" id="PF00072">
    <property type="entry name" value="Response_reg"/>
    <property type="match status" value="1"/>
</dbReference>
<dbReference type="Proteomes" id="UP000198565">
    <property type="component" value="Unassembled WGS sequence"/>
</dbReference>
<keyword evidence="2 7" id="KW-0597">Phosphoprotein</keyword>
<feature type="domain" description="Response regulatory" evidence="9">
    <location>
        <begin position="3"/>
        <end position="116"/>
    </location>
</feature>
<feature type="DNA-binding region" description="OmpR/PhoB-type" evidence="8">
    <location>
        <begin position="126"/>
        <end position="225"/>
    </location>
</feature>
<proteinExistence type="predicted"/>
<dbReference type="InterPro" id="IPR001789">
    <property type="entry name" value="Sig_transdc_resp-reg_receiver"/>
</dbReference>
<evidence type="ECO:0000256" key="8">
    <source>
        <dbReference type="PROSITE-ProRule" id="PRU01091"/>
    </source>
</evidence>
<dbReference type="Gene3D" id="1.10.10.10">
    <property type="entry name" value="Winged helix-like DNA-binding domain superfamily/Winged helix DNA-binding domain"/>
    <property type="match status" value="1"/>
</dbReference>
<dbReference type="Pfam" id="PF00486">
    <property type="entry name" value="Trans_reg_C"/>
    <property type="match status" value="1"/>
</dbReference>
<evidence type="ECO:0000259" key="9">
    <source>
        <dbReference type="PROSITE" id="PS50110"/>
    </source>
</evidence>
<evidence type="ECO:0000256" key="6">
    <source>
        <dbReference type="ARBA" id="ARBA00023163"/>
    </source>
</evidence>
<evidence type="ECO:0000313" key="11">
    <source>
        <dbReference type="EMBL" id="SFL41312.1"/>
    </source>
</evidence>
<dbReference type="GO" id="GO:0006355">
    <property type="term" value="P:regulation of DNA-templated transcription"/>
    <property type="evidence" value="ECO:0007669"/>
    <property type="project" value="InterPro"/>
</dbReference>
<dbReference type="InterPro" id="IPR036388">
    <property type="entry name" value="WH-like_DNA-bd_sf"/>
</dbReference>
<dbReference type="GO" id="GO:0005829">
    <property type="term" value="C:cytosol"/>
    <property type="evidence" value="ECO:0007669"/>
    <property type="project" value="TreeGrafter"/>
</dbReference>
<dbReference type="CDD" id="cd00383">
    <property type="entry name" value="trans_reg_C"/>
    <property type="match status" value="1"/>
</dbReference>
<dbReference type="GO" id="GO:0000976">
    <property type="term" value="F:transcription cis-regulatory region binding"/>
    <property type="evidence" value="ECO:0007669"/>
    <property type="project" value="TreeGrafter"/>
</dbReference>
<comment type="subcellular location">
    <subcellularLocation>
        <location evidence="1">Cytoplasm</location>
    </subcellularLocation>
</comment>
<keyword evidence="12" id="KW-1185">Reference proteome</keyword>
<dbReference type="EMBL" id="FOTR01000001">
    <property type="protein sequence ID" value="SFL41312.1"/>
    <property type="molecule type" value="Genomic_DNA"/>
</dbReference>
<dbReference type="SUPFAM" id="SSF52172">
    <property type="entry name" value="CheY-like"/>
    <property type="match status" value="1"/>
</dbReference>
<dbReference type="PANTHER" id="PTHR48111">
    <property type="entry name" value="REGULATOR OF RPOS"/>
    <property type="match status" value="1"/>
</dbReference>
<gene>
    <name evidence="11" type="ORF">SAMN04487943_101426</name>
</gene>
<evidence type="ECO:0000256" key="2">
    <source>
        <dbReference type="ARBA" id="ARBA00022553"/>
    </source>
</evidence>
<keyword evidence="6" id="KW-0804">Transcription</keyword>
<name>A0A1I4HGK2_9BACI</name>
<dbReference type="FunFam" id="3.40.50.2300:FF:000001">
    <property type="entry name" value="DNA-binding response regulator PhoB"/>
    <property type="match status" value="1"/>
</dbReference>
<dbReference type="STRING" id="334253.SAMN04487943_101426"/>
<dbReference type="InterPro" id="IPR001867">
    <property type="entry name" value="OmpR/PhoB-type_DNA-bd"/>
</dbReference>
<keyword evidence="4" id="KW-0805">Transcription regulation</keyword>
<dbReference type="SMART" id="SM00862">
    <property type="entry name" value="Trans_reg_C"/>
    <property type="match status" value="1"/>
</dbReference>
<keyword evidence="3" id="KW-0902">Two-component regulatory system</keyword>
<dbReference type="InterPro" id="IPR039420">
    <property type="entry name" value="WalR-like"/>
</dbReference>
<dbReference type="Gene3D" id="3.40.50.2300">
    <property type="match status" value="1"/>
</dbReference>
<evidence type="ECO:0000256" key="1">
    <source>
        <dbReference type="ARBA" id="ARBA00004496"/>
    </source>
</evidence>
<dbReference type="PANTHER" id="PTHR48111:SF1">
    <property type="entry name" value="TWO-COMPONENT RESPONSE REGULATOR ORR33"/>
    <property type="match status" value="1"/>
</dbReference>
<dbReference type="FunFam" id="1.10.10.10:FF:000018">
    <property type="entry name" value="DNA-binding response regulator ResD"/>
    <property type="match status" value="1"/>
</dbReference>
<reference evidence="12" key="1">
    <citation type="submission" date="2016-10" db="EMBL/GenBank/DDBJ databases">
        <authorList>
            <person name="Varghese N."/>
            <person name="Submissions S."/>
        </authorList>
    </citation>
    <scope>NUCLEOTIDE SEQUENCE [LARGE SCALE GENOMIC DNA]</scope>
    <source>
        <strain evidence="12">CGMCC 1.4250</strain>
    </source>
</reference>
<protein>
    <submittedName>
        <fullName evidence="11">Two-component system, OmpR family, response regulator ResD</fullName>
    </submittedName>
</protein>
<dbReference type="GO" id="GO:0000156">
    <property type="term" value="F:phosphorelay response regulator activity"/>
    <property type="evidence" value="ECO:0007669"/>
    <property type="project" value="TreeGrafter"/>
</dbReference>
<dbReference type="PROSITE" id="PS51755">
    <property type="entry name" value="OMPR_PHOB"/>
    <property type="match status" value="1"/>
</dbReference>
<dbReference type="InterPro" id="IPR011006">
    <property type="entry name" value="CheY-like_superfamily"/>
</dbReference>
<evidence type="ECO:0000259" key="10">
    <source>
        <dbReference type="PROSITE" id="PS51755"/>
    </source>
</evidence>
<evidence type="ECO:0000313" key="12">
    <source>
        <dbReference type="Proteomes" id="UP000198565"/>
    </source>
</evidence>
<dbReference type="CDD" id="cd17574">
    <property type="entry name" value="REC_OmpR"/>
    <property type="match status" value="1"/>
</dbReference>
<dbReference type="PROSITE" id="PS50110">
    <property type="entry name" value="RESPONSE_REGULATORY"/>
    <property type="match status" value="1"/>
</dbReference>
<accession>A0A1I4HGK2</accession>
<feature type="modified residue" description="4-aspartylphosphate" evidence="7">
    <location>
        <position position="51"/>
    </location>
</feature>
<dbReference type="OrthoDB" id="9790442at2"/>